<keyword evidence="4" id="KW-1185">Reference proteome</keyword>
<name>A0A9W6XI11_9STRA</name>
<keyword evidence="1" id="KW-0479">Metal-binding</keyword>
<keyword evidence="2" id="KW-0472">Membrane</keyword>
<dbReference type="GO" id="GO:0046872">
    <property type="term" value="F:metal ion binding"/>
    <property type="evidence" value="ECO:0007669"/>
    <property type="project" value="UniProtKB-KW"/>
</dbReference>
<keyword evidence="2" id="KW-0812">Transmembrane</keyword>
<reference evidence="3" key="1">
    <citation type="submission" date="2023-04" db="EMBL/GenBank/DDBJ databases">
        <title>Phytophthora fragariaefolia NBRC 109709.</title>
        <authorList>
            <person name="Ichikawa N."/>
            <person name="Sato H."/>
            <person name="Tonouchi N."/>
        </authorList>
    </citation>
    <scope>NUCLEOTIDE SEQUENCE</scope>
    <source>
        <strain evidence="3">NBRC 109709</strain>
    </source>
</reference>
<sequence length="262" mass="28244">MDTSGITVSDTLATAVYCAVLDSTGDMDTAIADMRAFESITLVKAKLVVADGNLTPTTIGDLFKRSTRLGVDTWFEPTSVQKAVRVVEGNGVSSMKYMSPNADELHAISNAIRQKLKDDGVNSENTDERFPLTKESDIIPKADMARLKKDLITGRTRTMSPLLPVYLVTLHCSILLALIAMAGGDTKRSKHIMVTLGKHGVLVASINVSVRDLREIVEDCDFPAEVWGMHHVHGGHAITMVHLPGVEIPVTNCTGAGTKAMT</sequence>
<dbReference type="Proteomes" id="UP001165121">
    <property type="component" value="Unassembled WGS sequence"/>
</dbReference>
<dbReference type="GO" id="GO:0016798">
    <property type="term" value="F:hydrolase activity, acting on glycosyl bonds"/>
    <property type="evidence" value="ECO:0007669"/>
    <property type="project" value="TreeGrafter"/>
</dbReference>
<accession>A0A9W6XI11</accession>
<gene>
    <name evidence="3" type="ORF">Pfra01_001141900</name>
</gene>
<dbReference type="GO" id="GO:0005737">
    <property type="term" value="C:cytoplasm"/>
    <property type="evidence" value="ECO:0007669"/>
    <property type="project" value="TreeGrafter"/>
</dbReference>
<keyword evidence="2" id="KW-1133">Transmembrane helix</keyword>
<feature type="transmembrane region" description="Helical" evidence="2">
    <location>
        <begin position="163"/>
        <end position="183"/>
    </location>
</feature>
<proteinExistence type="predicted"/>
<evidence type="ECO:0000256" key="1">
    <source>
        <dbReference type="ARBA" id="ARBA00022723"/>
    </source>
</evidence>
<dbReference type="PANTHER" id="PTHR42909:SF1">
    <property type="entry name" value="CARBOHYDRATE KINASE PFKB DOMAIN-CONTAINING PROTEIN"/>
    <property type="match status" value="1"/>
</dbReference>
<dbReference type="GO" id="GO:0004730">
    <property type="term" value="F:pseudouridylate synthase activity"/>
    <property type="evidence" value="ECO:0007669"/>
    <property type="project" value="TreeGrafter"/>
</dbReference>
<organism evidence="3 4">
    <name type="scientific">Phytophthora fragariaefolia</name>
    <dbReference type="NCBI Taxonomy" id="1490495"/>
    <lineage>
        <taxon>Eukaryota</taxon>
        <taxon>Sar</taxon>
        <taxon>Stramenopiles</taxon>
        <taxon>Oomycota</taxon>
        <taxon>Peronosporomycetes</taxon>
        <taxon>Peronosporales</taxon>
        <taxon>Peronosporaceae</taxon>
        <taxon>Phytophthora</taxon>
    </lineage>
</organism>
<comment type="caution">
    <text evidence="3">The sequence shown here is derived from an EMBL/GenBank/DDBJ whole genome shotgun (WGS) entry which is preliminary data.</text>
</comment>
<evidence type="ECO:0000313" key="4">
    <source>
        <dbReference type="Proteomes" id="UP001165121"/>
    </source>
</evidence>
<evidence type="ECO:0000313" key="3">
    <source>
        <dbReference type="EMBL" id="GMF38957.1"/>
    </source>
</evidence>
<dbReference type="Gene3D" id="3.40.1190.20">
    <property type="match status" value="1"/>
</dbReference>
<protein>
    <submittedName>
        <fullName evidence="3">Unnamed protein product</fullName>
    </submittedName>
</protein>
<dbReference type="PANTHER" id="PTHR42909">
    <property type="entry name" value="ZGC:136858"/>
    <property type="match status" value="1"/>
</dbReference>
<dbReference type="InterPro" id="IPR029056">
    <property type="entry name" value="Ribokinase-like"/>
</dbReference>
<dbReference type="AlphaFoldDB" id="A0A9W6XI11"/>
<dbReference type="EMBL" id="BSXT01001125">
    <property type="protein sequence ID" value="GMF38957.1"/>
    <property type="molecule type" value="Genomic_DNA"/>
</dbReference>
<evidence type="ECO:0000256" key="2">
    <source>
        <dbReference type="SAM" id="Phobius"/>
    </source>
</evidence>
<dbReference type="OrthoDB" id="198885at2759"/>